<dbReference type="Gene3D" id="3.20.20.70">
    <property type="entry name" value="Aldolase class I"/>
    <property type="match status" value="1"/>
</dbReference>
<evidence type="ECO:0000256" key="4">
    <source>
        <dbReference type="ARBA" id="ARBA00023270"/>
    </source>
</evidence>
<keyword evidence="2 7" id="KW-0963">Cytoplasm</keyword>
<comment type="subcellular location">
    <subcellularLocation>
        <location evidence="7">Cytoplasm</location>
    </subcellularLocation>
</comment>
<name>A0A8J7PHW8_9BACT</name>
<dbReference type="InterPro" id="IPR002915">
    <property type="entry name" value="DeoC/FbaB/LacD_aldolase"/>
</dbReference>
<dbReference type="EMBL" id="JAFLCK010000023">
    <property type="protein sequence ID" value="MBN8661677.1"/>
    <property type="molecule type" value="Genomic_DNA"/>
</dbReference>
<dbReference type="SUPFAM" id="SSF51569">
    <property type="entry name" value="Aldolase"/>
    <property type="match status" value="1"/>
</dbReference>
<dbReference type="InterPro" id="IPR028581">
    <property type="entry name" value="DeoC_typeI"/>
</dbReference>
<gene>
    <name evidence="7 8" type="primary">deoC</name>
    <name evidence="8" type="ORF">J0M35_15025</name>
</gene>
<reference evidence="8" key="1">
    <citation type="submission" date="2021-02" db="EMBL/GenBank/DDBJ databases">
        <title>Genome-Resolved Metagenomics of a Microbial Community Performing Photosynthetic Biological Nutrient Removal.</title>
        <authorList>
            <person name="Mcdaniel E.A."/>
        </authorList>
    </citation>
    <scope>NUCLEOTIDE SEQUENCE</scope>
    <source>
        <strain evidence="8">UWPOB_OBS1</strain>
    </source>
</reference>
<comment type="pathway">
    <text evidence="7">Carbohydrate degradation; 2-deoxy-D-ribose 1-phosphate degradation; D-glyceraldehyde 3-phosphate and acetaldehyde from 2-deoxy-alpha-D-ribose 1-phosphate: step 2/2.</text>
</comment>
<comment type="caution">
    <text evidence="8">The sequence shown here is derived from an EMBL/GenBank/DDBJ whole genome shotgun (WGS) entry which is preliminary data.</text>
</comment>
<evidence type="ECO:0000313" key="8">
    <source>
        <dbReference type="EMBL" id="MBN8661677.1"/>
    </source>
</evidence>
<dbReference type="GO" id="GO:0009264">
    <property type="term" value="P:deoxyribonucleotide catabolic process"/>
    <property type="evidence" value="ECO:0007669"/>
    <property type="project" value="UniProtKB-UniRule"/>
</dbReference>
<evidence type="ECO:0000256" key="6">
    <source>
        <dbReference type="ARBA" id="ARBA00056337"/>
    </source>
</evidence>
<dbReference type="PIRSF" id="PIRSF001357">
    <property type="entry name" value="DeoC"/>
    <property type="match status" value="1"/>
</dbReference>
<dbReference type="PANTHER" id="PTHR10889:SF1">
    <property type="entry name" value="DEOXYRIBOSE-PHOSPHATE ALDOLASE"/>
    <property type="match status" value="1"/>
</dbReference>
<keyword evidence="4 7" id="KW-0704">Schiff base</keyword>
<dbReference type="Pfam" id="PF01791">
    <property type="entry name" value="DeoC"/>
    <property type="match status" value="1"/>
</dbReference>
<dbReference type="UniPathway" id="UPA00002">
    <property type="reaction ID" value="UER00468"/>
</dbReference>
<dbReference type="InterPro" id="IPR011343">
    <property type="entry name" value="DeoC"/>
</dbReference>
<comment type="similarity">
    <text evidence="1 7">Belongs to the DeoC/FbaB aldolase family. DeoC type 1 subfamily.</text>
</comment>
<dbReference type="GO" id="GO:0006018">
    <property type="term" value="P:2-deoxyribose 1-phosphate catabolic process"/>
    <property type="evidence" value="ECO:0007669"/>
    <property type="project" value="UniProtKB-UniRule"/>
</dbReference>
<evidence type="ECO:0000256" key="5">
    <source>
        <dbReference type="ARBA" id="ARBA00048791"/>
    </source>
</evidence>
<keyword evidence="3 7" id="KW-0456">Lyase</keyword>
<evidence type="ECO:0000256" key="7">
    <source>
        <dbReference type="HAMAP-Rule" id="MF_00114"/>
    </source>
</evidence>
<feature type="active site" description="Schiff-base intermediate with acetaldehyde" evidence="7">
    <location>
        <position position="151"/>
    </location>
</feature>
<dbReference type="Proteomes" id="UP000664277">
    <property type="component" value="Unassembled WGS sequence"/>
</dbReference>
<evidence type="ECO:0000256" key="3">
    <source>
        <dbReference type="ARBA" id="ARBA00023239"/>
    </source>
</evidence>
<dbReference type="HAMAP" id="MF_00114">
    <property type="entry name" value="DeoC_type1"/>
    <property type="match status" value="1"/>
</dbReference>
<dbReference type="GO" id="GO:0004139">
    <property type="term" value="F:deoxyribose-phosphate aldolase activity"/>
    <property type="evidence" value="ECO:0007669"/>
    <property type="project" value="UniProtKB-UniRule"/>
</dbReference>
<evidence type="ECO:0000313" key="9">
    <source>
        <dbReference type="Proteomes" id="UP000664277"/>
    </source>
</evidence>
<organism evidence="8 9">
    <name type="scientific">Candidatus Obscuribacter phosphatis</name>
    <dbReference type="NCBI Taxonomy" id="1906157"/>
    <lineage>
        <taxon>Bacteria</taxon>
        <taxon>Bacillati</taxon>
        <taxon>Candidatus Melainabacteria</taxon>
        <taxon>Candidatus Obscuribacterales</taxon>
        <taxon>Candidatus Obscuribacteraceae</taxon>
        <taxon>Candidatus Obscuribacter</taxon>
    </lineage>
</organism>
<dbReference type="AlphaFoldDB" id="A0A8J7PHW8"/>
<dbReference type="GO" id="GO:0005737">
    <property type="term" value="C:cytoplasm"/>
    <property type="evidence" value="ECO:0007669"/>
    <property type="project" value="UniProtKB-SubCell"/>
</dbReference>
<dbReference type="FunFam" id="3.20.20.70:FF:000044">
    <property type="entry name" value="Deoxyribose-phosphate aldolase"/>
    <property type="match status" value="1"/>
</dbReference>
<evidence type="ECO:0000256" key="2">
    <source>
        <dbReference type="ARBA" id="ARBA00022490"/>
    </source>
</evidence>
<protein>
    <recommendedName>
        <fullName evidence="7">Deoxyribose-phosphate aldolase</fullName>
        <shortName evidence="7">DERA</shortName>
        <ecNumber evidence="7">4.1.2.4</ecNumber>
    </recommendedName>
    <alternativeName>
        <fullName evidence="7">2-deoxy-D-ribose 5-phosphate aldolase</fullName>
    </alternativeName>
    <alternativeName>
        <fullName evidence="7">Phosphodeoxyriboaldolase</fullName>
        <shortName evidence="7">Deoxyriboaldolase</shortName>
    </alternativeName>
</protein>
<feature type="active site" description="Proton donor/acceptor" evidence="7">
    <location>
        <position position="89"/>
    </location>
</feature>
<dbReference type="NCBIfam" id="TIGR00126">
    <property type="entry name" value="deoC"/>
    <property type="match status" value="1"/>
</dbReference>
<dbReference type="CDD" id="cd00959">
    <property type="entry name" value="DeoC"/>
    <property type="match status" value="1"/>
</dbReference>
<accession>A0A8J7PHW8</accession>
<dbReference type="InterPro" id="IPR013785">
    <property type="entry name" value="Aldolase_TIM"/>
</dbReference>
<comment type="catalytic activity">
    <reaction evidence="5 7">
        <text>2-deoxy-D-ribose 5-phosphate = D-glyceraldehyde 3-phosphate + acetaldehyde</text>
        <dbReference type="Rhea" id="RHEA:12821"/>
        <dbReference type="ChEBI" id="CHEBI:15343"/>
        <dbReference type="ChEBI" id="CHEBI:59776"/>
        <dbReference type="ChEBI" id="CHEBI:62877"/>
        <dbReference type="EC" id="4.1.2.4"/>
    </reaction>
</comment>
<comment type="function">
    <text evidence="6 7">Catalyzes a reversible aldol reaction between acetaldehyde and D-glyceraldehyde 3-phosphate to generate 2-deoxy-D-ribose 5-phosphate.</text>
</comment>
<sequence>MDLAKYIDHTLLLPQATKAQVSKLCQEAMEHKFFAVCVNPCFVRQAVKELSSSNVAVATVIGFPLGANLTDIKIAETQRAVAEGAEEIDMVINVGALKSGDLDYVTEEIKSIVKAAKGMPVKVIIEADLLSDDEKVQATECCVKAGAAMVKTSTGFVKDGKGATVADIELIKKALGSAKLGIKASAGIRDYAKAKALIDAGATRLGTSAGVDIVKLQTADEKAAAY</sequence>
<proteinExistence type="inferred from homology"/>
<dbReference type="GO" id="GO:0016052">
    <property type="term" value="P:carbohydrate catabolic process"/>
    <property type="evidence" value="ECO:0007669"/>
    <property type="project" value="TreeGrafter"/>
</dbReference>
<dbReference type="PANTHER" id="PTHR10889">
    <property type="entry name" value="DEOXYRIBOSE-PHOSPHATE ALDOLASE"/>
    <property type="match status" value="1"/>
</dbReference>
<dbReference type="EC" id="4.1.2.4" evidence="7"/>
<dbReference type="SMART" id="SM01133">
    <property type="entry name" value="DeoC"/>
    <property type="match status" value="1"/>
</dbReference>
<evidence type="ECO:0000256" key="1">
    <source>
        <dbReference type="ARBA" id="ARBA00010936"/>
    </source>
</evidence>
<feature type="active site" description="Proton donor/acceptor" evidence="7">
    <location>
        <position position="183"/>
    </location>
</feature>